<dbReference type="SUPFAM" id="SSF55073">
    <property type="entry name" value="Nucleotide cyclase"/>
    <property type="match status" value="1"/>
</dbReference>
<feature type="transmembrane region" description="Helical" evidence="2">
    <location>
        <begin position="103"/>
        <end position="121"/>
    </location>
</feature>
<dbReference type="InterPro" id="IPR000160">
    <property type="entry name" value="GGDEF_dom"/>
</dbReference>
<sequence>MKQPTITQAEPASIQERRRKHQQIFKATLLITIPLGLVILWGTLLGLVPVWWPLYLPLLGLILVGVWERRRMHASRYEAWLVAALCVNGVVVNIYRWVGQDGLGLFGEQSLLLILAGIFLFQRPRWVLATALPYAALHFSVSVVLVARQPSPERWITLLMLATTGMMFSLLYLYRQWWEEAHESQRVYRKLAHTDDLTTLPNRRALQDFWQAQAVPDPDTAAVMMVDIDHFKQVNDQYGHAEGDRLLWLVGQMIQRQLTGPVPQPVGRWGGEEFLVLLPVTTPQAASRLAEVIRVSVEQAQVGVALTVSVGVAFRKGDEELASAAARADVALYRAKLAGRNRVMLYDETENEYAGPPKGEASGDEFYPSELVPEELRSF</sequence>
<dbReference type="Proteomes" id="UP001060261">
    <property type="component" value="Chromosome"/>
</dbReference>
<feature type="transmembrane region" description="Helical" evidence="2">
    <location>
        <begin position="79"/>
        <end position="97"/>
    </location>
</feature>
<keyword evidence="5" id="KW-1185">Reference proteome</keyword>
<evidence type="ECO:0000259" key="3">
    <source>
        <dbReference type="PROSITE" id="PS50887"/>
    </source>
</evidence>
<feature type="domain" description="GGDEF" evidence="3">
    <location>
        <begin position="219"/>
        <end position="348"/>
    </location>
</feature>
<dbReference type="Gene3D" id="3.30.70.270">
    <property type="match status" value="1"/>
</dbReference>
<dbReference type="RefSeq" id="WP_260560570.1">
    <property type="nucleotide sequence ID" value="NZ_BAABEC010000077.1"/>
</dbReference>
<dbReference type="PANTHER" id="PTHR45138:SF9">
    <property type="entry name" value="DIGUANYLATE CYCLASE DGCM-RELATED"/>
    <property type="match status" value="1"/>
</dbReference>
<dbReference type="SMART" id="SM00267">
    <property type="entry name" value="GGDEF"/>
    <property type="match status" value="1"/>
</dbReference>
<feature type="region of interest" description="Disordered" evidence="1">
    <location>
        <begin position="351"/>
        <end position="379"/>
    </location>
</feature>
<evidence type="ECO:0000313" key="4">
    <source>
        <dbReference type="EMBL" id="UWX64295.1"/>
    </source>
</evidence>
<dbReference type="PROSITE" id="PS50887">
    <property type="entry name" value="GGDEF"/>
    <property type="match status" value="1"/>
</dbReference>
<name>A0ABY5YGR2_9DEIO</name>
<dbReference type="InterPro" id="IPR043128">
    <property type="entry name" value="Rev_trsase/Diguanyl_cyclase"/>
</dbReference>
<evidence type="ECO:0000256" key="1">
    <source>
        <dbReference type="SAM" id="MobiDB-lite"/>
    </source>
</evidence>
<dbReference type="NCBIfam" id="TIGR00254">
    <property type="entry name" value="GGDEF"/>
    <property type="match status" value="1"/>
</dbReference>
<feature type="transmembrane region" description="Helical" evidence="2">
    <location>
        <begin position="50"/>
        <end position="67"/>
    </location>
</feature>
<feature type="transmembrane region" description="Helical" evidence="2">
    <location>
        <begin position="24"/>
        <end position="44"/>
    </location>
</feature>
<keyword evidence="2" id="KW-1133">Transmembrane helix</keyword>
<dbReference type="InterPro" id="IPR050469">
    <property type="entry name" value="Diguanylate_Cyclase"/>
</dbReference>
<dbReference type="PANTHER" id="PTHR45138">
    <property type="entry name" value="REGULATORY COMPONENTS OF SENSORY TRANSDUCTION SYSTEM"/>
    <property type="match status" value="1"/>
</dbReference>
<gene>
    <name evidence="4" type="ORF">N0D28_01060</name>
</gene>
<dbReference type="Pfam" id="PF00990">
    <property type="entry name" value="GGDEF"/>
    <property type="match status" value="1"/>
</dbReference>
<feature type="transmembrane region" description="Helical" evidence="2">
    <location>
        <begin position="155"/>
        <end position="174"/>
    </location>
</feature>
<accession>A0ABY5YGR2</accession>
<organism evidence="4 5">
    <name type="scientific">Deinococcus rubellus</name>
    <dbReference type="NCBI Taxonomy" id="1889240"/>
    <lineage>
        <taxon>Bacteria</taxon>
        <taxon>Thermotogati</taxon>
        <taxon>Deinococcota</taxon>
        <taxon>Deinococci</taxon>
        <taxon>Deinococcales</taxon>
        <taxon>Deinococcaceae</taxon>
        <taxon>Deinococcus</taxon>
    </lineage>
</organism>
<reference evidence="4" key="1">
    <citation type="submission" date="2022-09" db="EMBL/GenBank/DDBJ databases">
        <title>genome sequence of Deinococcus rubellus.</title>
        <authorList>
            <person name="Srinivasan S."/>
        </authorList>
    </citation>
    <scope>NUCLEOTIDE SEQUENCE</scope>
    <source>
        <strain evidence="4">Ant6</strain>
    </source>
</reference>
<keyword evidence="2" id="KW-0472">Membrane</keyword>
<dbReference type="InterPro" id="IPR029787">
    <property type="entry name" value="Nucleotide_cyclase"/>
</dbReference>
<evidence type="ECO:0000256" key="2">
    <source>
        <dbReference type="SAM" id="Phobius"/>
    </source>
</evidence>
<dbReference type="EMBL" id="CP104213">
    <property type="protein sequence ID" value="UWX64295.1"/>
    <property type="molecule type" value="Genomic_DNA"/>
</dbReference>
<proteinExistence type="predicted"/>
<dbReference type="CDD" id="cd01949">
    <property type="entry name" value="GGDEF"/>
    <property type="match status" value="1"/>
</dbReference>
<evidence type="ECO:0000313" key="5">
    <source>
        <dbReference type="Proteomes" id="UP001060261"/>
    </source>
</evidence>
<keyword evidence="2" id="KW-0812">Transmembrane</keyword>
<protein>
    <submittedName>
        <fullName evidence="4">GGDEF domain-containing protein</fullName>
    </submittedName>
</protein>
<feature type="transmembrane region" description="Helical" evidence="2">
    <location>
        <begin position="128"/>
        <end position="149"/>
    </location>
</feature>